<proteinExistence type="inferred from homology"/>
<dbReference type="InterPro" id="IPR036291">
    <property type="entry name" value="NAD(P)-bd_dom_sf"/>
</dbReference>
<reference evidence="3 4" key="1">
    <citation type="journal article" date="2012" name="Plant Soil">
        <title>Screening of plant growth-promoting traits in arsenic-resistant bacteria isolated from the rhizosphere of soybean plants from Argentinean agricultural soil.</title>
        <authorList>
            <person name="Wevar Oller A.L."/>
            <person name="Talano M.A."/>
            <person name="Agostini E."/>
        </authorList>
    </citation>
    <scope>NUCLEOTIDE SEQUENCE [LARGE SCALE GENOMIC DNA]</scope>
    <source>
        <strain evidence="3 4">AW4</strain>
    </source>
</reference>
<dbReference type="PRINTS" id="PR00081">
    <property type="entry name" value="GDHRDH"/>
</dbReference>
<evidence type="ECO:0000256" key="2">
    <source>
        <dbReference type="RuleBase" id="RU000363"/>
    </source>
</evidence>
<dbReference type="Pfam" id="PF00106">
    <property type="entry name" value="adh_short"/>
    <property type="match status" value="1"/>
</dbReference>
<comment type="similarity">
    <text evidence="1 2">Belongs to the short-chain dehydrogenases/reductases (SDR) family.</text>
</comment>
<dbReference type="SUPFAM" id="SSF51735">
    <property type="entry name" value="NAD(P)-binding Rossmann-fold domains"/>
    <property type="match status" value="1"/>
</dbReference>
<dbReference type="Gene3D" id="3.40.50.720">
    <property type="entry name" value="NAD(P)-binding Rossmann-like Domain"/>
    <property type="match status" value="1"/>
</dbReference>
<dbReference type="InterPro" id="IPR002347">
    <property type="entry name" value="SDR_fam"/>
</dbReference>
<protein>
    <submittedName>
        <fullName evidence="3">SDR family oxidoreductase</fullName>
    </submittedName>
</protein>
<evidence type="ECO:0000313" key="3">
    <source>
        <dbReference type="EMBL" id="MFK5732244.1"/>
    </source>
</evidence>
<dbReference type="PROSITE" id="PS00061">
    <property type="entry name" value="ADH_SHORT"/>
    <property type="match status" value="1"/>
</dbReference>
<comment type="caution">
    <text evidence="3">The sequence shown here is derived from an EMBL/GenBank/DDBJ whole genome shotgun (WGS) entry which is preliminary data.</text>
</comment>
<dbReference type="Proteomes" id="UP001621534">
    <property type="component" value="Unassembled WGS sequence"/>
</dbReference>
<dbReference type="RefSeq" id="WP_014590593.1">
    <property type="nucleotide sequence ID" value="NZ_JAHWXS010000001.1"/>
</dbReference>
<dbReference type="PANTHER" id="PTHR42760">
    <property type="entry name" value="SHORT-CHAIN DEHYDROGENASES/REDUCTASES FAMILY MEMBER"/>
    <property type="match status" value="1"/>
</dbReference>
<dbReference type="InterPro" id="IPR020904">
    <property type="entry name" value="Sc_DH/Rdtase_CS"/>
</dbReference>
<accession>A0ABW8NQJ8</accession>
<sequence length="262" mass="27431">MFDLKGRVAVITGGESGIGLALSKTFAAAGVKTVIGGILAERGEAVARELAETGAEVRFVKVDVRNQAEVEALVQGAVDQYGRVDILVNNAGVFDGMADIEETTENLWDHMVDINLKGTFFGCQAAIKHMVKQNYGRIINTSSIGGLIGGADGASYTASKFGVVGLSRQISKTHAKHNITVNAVCPGAIDTDVRGNSAAIVSSAAEFMNRGVGANPDWISRIIPAQRKGTAQEIANLIYFLATEEASYITGQAIAADGGWTA</sequence>
<dbReference type="PRINTS" id="PR00080">
    <property type="entry name" value="SDRFAMILY"/>
</dbReference>
<evidence type="ECO:0000256" key="1">
    <source>
        <dbReference type="ARBA" id="ARBA00006484"/>
    </source>
</evidence>
<dbReference type="EMBL" id="JAHWXS010000001">
    <property type="protein sequence ID" value="MFK5732244.1"/>
    <property type="molecule type" value="Genomic_DNA"/>
</dbReference>
<keyword evidence="4" id="KW-1185">Reference proteome</keyword>
<dbReference type="CDD" id="cd05233">
    <property type="entry name" value="SDR_c"/>
    <property type="match status" value="1"/>
</dbReference>
<organism evidence="3 4">
    <name type="scientific">Pseudomonas urmiensis</name>
    <dbReference type="NCBI Taxonomy" id="2745493"/>
    <lineage>
        <taxon>Bacteria</taxon>
        <taxon>Pseudomonadati</taxon>
        <taxon>Pseudomonadota</taxon>
        <taxon>Gammaproteobacteria</taxon>
        <taxon>Pseudomonadales</taxon>
        <taxon>Pseudomonadaceae</taxon>
        <taxon>Pseudomonas</taxon>
    </lineage>
</organism>
<gene>
    <name evidence="3" type="ORF">KW869_01825</name>
</gene>
<evidence type="ECO:0000313" key="4">
    <source>
        <dbReference type="Proteomes" id="UP001621534"/>
    </source>
</evidence>
<name>A0ABW8NQJ8_9PSED</name>